<accession>A0ABY7M0N9</accession>
<name>A0ABY7M0N9_9MOLU</name>
<dbReference type="Gene3D" id="1.10.940.10">
    <property type="entry name" value="NusB-like"/>
    <property type="match status" value="1"/>
</dbReference>
<keyword evidence="1" id="KW-0694">RNA-binding</keyword>
<organism evidence="3 4">
    <name type="scientific">Candidatus Phytoplasma sacchari</name>
    <dbReference type="NCBI Taxonomy" id="2609813"/>
    <lineage>
        <taxon>Bacteria</taxon>
        <taxon>Bacillati</taxon>
        <taxon>Mycoplasmatota</taxon>
        <taxon>Mollicutes</taxon>
        <taxon>Acholeplasmatales</taxon>
        <taxon>Acholeplasmataceae</taxon>
        <taxon>Candidatus Phytoplasma</taxon>
        <taxon>16SrXI (Rice yellow dwarf group)</taxon>
    </lineage>
</organism>
<dbReference type="Proteomes" id="UP001210120">
    <property type="component" value="Chromosome"/>
</dbReference>
<proteinExistence type="predicted"/>
<dbReference type="Pfam" id="PF01029">
    <property type="entry name" value="NusB"/>
    <property type="match status" value="1"/>
</dbReference>
<dbReference type="SUPFAM" id="SSF48013">
    <property type="entry name" value="NusB-like"/>
    <property type="match status" value="1"/>
</dbReference>
<dbReference type="InterPro" id="IPR006027">
    <property type="entry name" value="NusB_RsmB_TIM44"/>
</dbReference>
<gene>
    <name evidence="3" type="ORF">O7R10_01620</name>
</gene>
<dbReference type="EMBL" id="CP115156">
    <property type="protein sequence ID" value="WBL31290.1"/>
    <property type="molecule type" value="Genomic_DNA"/>
</dbReference>
<keyword evidence="4" id="KW-1185">Reference proteome</keyword>
<evidence type="ECO:0000313" key="4">
    <source>
        <dbReference type="Proteomes" id="UP001210120"/>
    </source>
</evidence>
<dbReference type="InterPro" id="IPR035926">
    <property type="entry name" value="NusB-like_sf"/>
</dbReference>
<protein>
    <submittedName>
        <fullName evidence="3">Transcription antitermination protein NusB</fullName>
    </submittedName>
</protein>
<evidence type="ECO:0000259" key="2">
    <source>
        <dbReference type="Pfam" id="PF01029"/>
    </source>
</evidence>
<evidence type="ECO:0000256" key="1">
    <source>
        <dbReference type="ARBA" id="ARBA00022884"/>
    </source>
</evidence>
<evidence type="ECO:0000313" key="3">
    <source>
        <dbReference type="EMBL" id="WBL31290.1"/>
    </source>
</evidence>
<reference evidence="3" key="1">
    <citation type="submission" date="2022-12" db="EMBL/GenBank/DDBJ databases">
        <title>Genomic Characterization of Candidatus Phytoplasma sacchari in China.</title>
        <authorList>
            <person name="Zhang R.-Y."/>
        </authorList>
    </citation>
    <scope>NUCLEOTIDE SEQUENCE [LARGE SCALE GENOMIC DNA]</scope>
    <source>
        <strain evidence="3">SCWL1</strain>
    </source>
</reference>
<sequence length="149" mass="18031">MCCCNQIYIKKIKKYKIDIMQSLYQYDFYQNSFYQNKLKIKNNNTIPNISLFKNIVKNIKLIDEIIKKNIYNYSIDRLNKVDKAIIRLATMELLEKKKSHKIIINDAIEITKEYSSLDDEKQYKFNNKLLHLIYEYINNEKNDFLKLVI</sequence>
<feature type="domain" description="NusB/RsmB/TIM44" evidence="2">
    <location>
        <begin position="21"/>
        <end position="131"/>
    </location>
</feature>